<dbReference type="SUPFAM" id="SSF48403">
    <property type="entry name" value="Ankyrin repeat"/>
    <property type="match status" value="1"/>
</dbReference>
<dbReference type="EMBL" id="JALLBG020000123">
    <property type="protein sequence ID" value="KAL3763375.1"/>
    <property type="molecule type" value="Genomic_DNA"/>
</dbReference>
<dbReference type="InterPro" id="IPR036770">
    <property type="entry name" value="Ankyrin_rpt-contain_sf"/>
</dbReference>
<keyword evidence="5" id="KW-1185">Reference proteome</keyword>
<organism evidence="4 5">
    <name type="scientific">Discostella pseudostelligera</name>
    <dbReference type="NCBI Taxonomy" id="259834"/>
    <lineage>
        <taxon>Eukaryota</taxon>
        <taxon>Sar</taxon>
        <taxon>Stramenopiles</taxon>
        <taxon>Ochrophyta</taxon>
        <taxon>Bacillariophyta</taxon>
        <taxon>Coscinodiscophyceae</taxon>
        <taxon>Thalassiosirophycidae</taxon>
        <taxon>Stephanodiscales</taxon>
        <taxon>Stephanodiscaceae</taxon>
        <taxon>Discostella</taxon>
    </lineage>
</organism>
<evidence type="ECO:0000256" key="2">
    <source>
        <dbReference type="ARBA" id="ARBA00023043"/>
    </source>
</evidence>
<dbReference type="Gene3D" id="1.25.40.20">
    <property type="entry name" value="Ankyrin repeat-containing domain"/>
    <property type="match status" value="1"/>
</dbReference>
<evidence type="ECO:0000313" key="5">
    <source>
        <dbReference type="Proteomes" id="UP001530293"/>
    </source>
</evidence>
<gene>
    <name evidence="4" type="ORF">ACHAWU_001948</name>
</gene>
<dbReference type="AlphaFoldDB" id="A0ABD3MH01"/>
<dbReference type="Proteomes" id="UP001530293">
    <property type="component" value="Unassembled WGS sequence"/>
</dbReference>
<proteinExistence type="predicted"/>
<dbReference type="PROSITE" id="PS50297">
    <property type="entry name" value="ANK_REP_REGION"/>
    <property type="match status" value="1"/>
</dbReference>
<dbReference type="SMART" id="SM00248">
    <property type="entry name" value="ANK"/>
    <property type="match status" value="2"/>
</dbReference>
<keyword evidence="2 3" id="KW-0040">ANK repeat</keyword>
<keyword evidence="1" id="KW-0677">Repeat</keyword>
<name>A0ABD3MH01_9STRA</name>
<dbReference type="InterPro" id="IPR002110">
    <property type="entry name" value="Ankyrin_rpt"/>
</dbReference>
<evidence type="ECO:0000313" key="4">
    <source>
        <dbReference type="EMBL" id="KAL3763375.1"/>
    </source>
</evidence>
<protein>
    <submittedName>
        <fullName evidence="4">Uncharacterized protein</fullName>
    </submittedName>
</protein>
<dbReference type="PANTHER" id="PTHR24171">
    <property type="entry name" value="ANKYRIN REPEAT DOMAIN-CONTAINING PROTEIN 39-RELATED"/>
    <property type="match status" value="1"/>
</dbReference>
<comment type="caution">
    <text evidence="4">The sequence shown here is derived from an EMBL/GenBank/DDBJ whole genome shotgun (WGS) entry which is preliminary data.</text>
</comment>
<reference evidence="4 5" key="1">
    <citation type="submission" date="2024-10" db="EMBL/GenBank/DDBJ databases">
        <title>Updated reference genomes for cyclostephanoid diatoms.</title>
        <authorList>
            <person name="Roberts W.R."/>
            <person name="Alverson A.J."/>
        </authorList>
    </citation>
    <scope>NUCLEOTIDE SEQUENCE [LARGE SCALE GENOMIC DNA]</scope>
    <source>
        <strain evidence="4 5">AJA232-27</strain>
    </source>
</reference>
<dbReference type="PROSITE" id="PS50088">
    <property type="entry name" value="ANK_REPEAT"/>
    <property type="match status" value="1"/>
</dbReference>
<evidence type="ECO:0000256" key="1">
    <source>
        <dbReference type="ARBA" id="ARBA00022737"/>
    </source>
</evidence>
<accession>A0ABD3MH01</accession>
<evidence type="ECO:0000256" key="3">
    <source>
        <dbReference type="PROSITE-ProRule" id="PRU00023"/>
    </source>
</evidence>
<sequence>MRRVVLGGSGGIMSASSLSLSSLLGAKVKSTMPLLILSSILLLLLSSSQQQFHHLIVVDAMKLTSLGSAIHGSSSSYQGKIMTLDGESLEEKKEDIDYSSLACSTTSIATCSSSTSSLSYGVDRSFPIHHHASFFAEEAVGVVGAEGEEKGGWLQDKQQFYQEYMEGCRKEYSPEGYRCDVSEEERMEMNLRQPASMMNYTTLGFHKVRAPPEMMTILAKFWKRQFTSLTNDHDVDIINSLPNEIWSRGDTYTNHWSSPTKLVSLTDSPSRKILWESSKTILEQWTGVQLSPSSMYGVRIYTNGSVLAPHVDRTPLIISAVVNVAQDVDEDWPLEVYGRDGKAYNLTLEAGEMILYEGHSVIHGRPFPLKGRYYAVSNLFIHFEPLGHSLMIEEQMTEDEESLEYLYKEAWKKSQSKCSDTKECMASVDLNIVPAVPHYIVPGSEEERRWRQTHPKAKLDNSVFSNTWYQDLNAHTAASAGDLEALIIIASRNLEDVKRKDSNGWTPLHEAARGGHVEVVTWLLQRGLDMNERTHHGNGGSPLWWAKKSNGLKDPVVRYLESIGAEEIPPDGYKKILTEEDVDQPKKV</sequence>
<feature type="repeat" description="ANK" evidence="3">
    <location>
        <begin position="503"/>
        <end position="535"/>
    </location>
</feature>
<dbReference type="Pfam" id="PF12796">
    <property type="entry name" value="Ank_2"/>
    <property type="match status" value="1"/>
</dbReference>